<dbReference type="SFLD" id="SFLDG01018">
    <property type="entry name" value="Squalene/Phytoene_Synthase_Lik"/>
    <property type="match status" value="1"/>
</dbReference>
<accession>A0A918X9I0</accession>
<dbReference type="AlphaFoldDB" id="A0A918X9I0"/>
<dbReference type="InterPro" id="IPR044843">
    <property type="entry name" value="Trans_IPPS_bact-type"/>
</dbReference>
<dbReference type="PANTHER" id="PTHR31480">
    <property type="entry name" value="BIFUNCTIONAL LYCOPENE CYCLASE/PHYTOENE SYNTHASE"/>
    <property type="match status" value="1"/>
</dbReference>
<evidence type="ECO:0000256" key="2">
    <source>
        <dbReference type="ARBA" id="ARBA00022679"/>
    </source>
</evidence>
<name>A0A918X9I0_9ACTN</name>
<reference evidence="3" key="1">
    <citation type="journal article" date="2014" name="Int. J. Syst. Evol. Microbiol.">
        <title>Complete genome sequence of Corynebacterium casei LMG S-19264T (=DSM 44701T), isolated from a smear-ripened cheese.</title>
        <authorList>
            <consortium name="US DOE Joint Genome Institute (JGI-PGF)"/>
            <person name="Walter F."/>
            <person name="Albersmeier A."/>
            <person name="Kalinowski J."/>
            <person name="Ruckert C."/>
        </authorList>
    </citation>
    <scope>NUCLEOTIDE SEQUENCE</scope>
    <source>
        <strain evidence="3">JCM 4637</strain>
    </source>
</reference>
<dbReference type="InterPro" id="IPR033904">
    <property type="entry name" value="Trans_IPPS_HH"/>
</dbReference>
<dbReference type="CDD" id="cd00683">
    <property type="entry name" value="Trans_IPPS_HH"/>
    <property type="match status" value="1"/>
</dbReference>
<reference evidence="3" key="2">
    <citation type="submission" date="2020-09" db="EMBL/GenBank/DDBJ databases">
        <authorList>
            <person name="Sun Q."/>
            <person name="Ohkuma M."/>
        </authorList>
    </citation>
    <scope>NUCLEOTIDE SEQUENCE</scope>
    <source>
        <strain evidence="3">JCM 4637</strain>
    </source>
</reference>
<dbReference type="EMBL" id="BMVC01000030">
    <property type="protein sequence ID" value="GHD18605.1"/>
    <property type="molecule type" value="Genomic_DNA"/>
</dbReference>
<dbReference type="InterPro" id="IPR008949">
    <property type="entry name" value="Isoprenoid_synthase_dom_sf"/>
</dbReference>
<protein>
    <submittedName>
        <fullName evidence="3">Phytoene synthase</fullName>
    </submittedName>
</protein>
<dbReference type="InterPro" id="IPR019845">
    <property type="entry name" value="Squalene/phytoene_synthase_CS"/>
</dbReference>
<proteinExistence type="predicted"/>
<dbReference type="InterPro" id="IPR002060">
    <property type="entry name" value="Squ/phyt_synthse"/>
</dbReference>
<dbReference type="RefSeq" id="WP_229898592.1">
    <property type="nucleotide sequence ID" value="NZ_BMVC01000030.1"/>
</dbReference>
<dbReference type="PROSITE" id="PS01045">
    <property type="entry name" value="SQUALEN_PHYTOEN_SYN_2"/>
    <property type="match status" value="1"/>
</dbReference>
<comment type="pathway">
    <text evidence="1">Carotenoid biosynthesis; phytoene biosynthesis.</text>
</comment>
<dbReference type="GO" id="GO:0004311">
    <property type="term" value="F:geranylgeranyl diphosphate synthase activity"/>
    <property type="evidence" value="ECO:0007669"/>
    <property type="project" value="InterPro"/>
</dbReference>
<dbReference type="Proteomes" id="UP000638353">
    <property type="component" value="Unassembled WGS sequence"/>
</dbReference>
<evidence type="ECO:0000313" key="3">
    <source>
        <dbReference type="EMBL" id="GHD18605.1"/>
    </source>
</evidence>
<dbReference type="GO" id="GO:0051996">
    <property type="term" value="F:squalene synthase [NAD(P)H] activity"/>
    <property type="evidence" value="ECO:0007669"/>
    <property type="project" value="InterPro"/>
</dbReference>
<dbReference type="SFLD" id="SFLDG01212">
    <property type="entry name" value="Phytoene_synthase_like"/>
    <property type="match status" value="1"/>
</dbReference>
<organism evidence="3 4">
    <name type="scientific">Streptomyces finlayi</name>
    <dbReference type="NCBI Taxonomy" id="67296"/>
    <lineage>
        <taxon>Bacteria</taxon>
        <taxon>Bacillati</taxon>
        <taxon>Actinomycetota</taxon>
        <taxon>Actinomycetes</taxon>
        <taxon>Kitasatosporales</taxon>
        <taxon>Streptomycetaceae</taxon>
        <taxon>Streptomyces</taxon>
    </lineage>
</organism>
<evidence type="ECO:0000256" key="1">
    <source>
        <dbReference type="ARBA" id="ARBA00004684"/>
    </source>
</evidence>
<dbReference type="SUPFAM" id="SSF48576">
    <property type="entry name" value="Terpenoid synthases"/>
    <property type="match status" value="1"/>
</dbReference>
<dbReference type="Pfam" id="PF00494">
    <property type="entry name" value="SQS_PSY"/>
    <property type="match status" value="1"/>
</dbReference>
<dbReference type="SFLD" id="SFLDS00005">
    <property type="entry name" value="Isoprenoid_Synthase_Type_I"/>
    <property type="match status" value="1"/>
</dbReference>
<dbReference type="Gene3D" id="1.10.600.10">
    <property type="entry name" value="Farnesyl Diphosphate Synthase"/>
    <property type="match status" value="1"/>
</dbReference>
<evidence type="ECO:0000313" key="4">
    <source>
        <dbReference type="Proteomes" id="UP000638353"/>
    </source>
</evidence>
<dbReference type="GO" id="GO:0016117">
    <property type="term" value="P:carotenoid biosynthetic process"/>
    <property type="evidence" value="ECO:0007669"/>
    <property type="project" value="UniProtKB-ARBA"/>
</dbReference>
<gene>
    <name evidence="3" type="primary">crtB</name>
    <name evidence="3" type="ORF">GCM10010334_81630</name>
</gene>
<comment type="caution">
    <text evidence="3">The sequence shown here is derived from an EMBL/GenBank/DDBJ whole genome shotgun (WGS) entry which is preliminary data.</text>
</comment>
<dbReference type="PROSITE" id="PS01044">
    <property type="entry name" value="SQUALEN_PHYTOEN_SYN_1"/>
    <property type="match status" value="1"/>
</dbReference>
<keyword evidence="2" id="KW-0808">Transferase</keyword>
<sequence length="328" mass="36948">MNAPHAYVQNAPDQSIRNTPARYNLNATDRHILDAAGLHDPRLRAAYAHCRRLHARHGRTYYLATLLLPPAKRPYVHALYGFARHADEIVDNEPEATRTDHFTHWSAAALAALTTDAPADPATLALRDTVRRWDIPLEHVTAFLASMRADLTVTDYPTFEDLNRYMYGSAAVIGLQMVPLLEPLCPEAHPRAQAMGEAFQLSNFIRDIAEDLARGRVYLPAEDLALYGVTRTDLARTRTNRAVRDLLRHEIDRNRKLYAYAVGGIRMLHPSSRPCVETAHTLYSGILEAVEDADYEILDRRVHVPLPTRLKVALPAYTRARRLRGSPA</sequence>